<keyword evidence="3" id="KW-1185">Reference proteome</keyword>
<dbReference type="EMBL" id="CAJPIN010020737">
    <property type="protein sequence ID" value="CAG2062514.1"/>
    <property type="molecule type" value="Genomic_DNA"/>
</dbReference>
<proteinExistence type="predicted"/>
<reference evidence="2" key="1">
    <citation type="submission" date="2021-03" db="EMBL/GenBank/DDBJ databases">
        <authorList>
            <person name="Tran Van P."/>
        </authorList>
    </citation>
    <scope>NUCLEOTIDE SEQUENCE</scope>
</reference>
<dbReference type="Pfam" id="PF21149">
    <property type="entry name" value="FAS_pseudo-KR"/>
    <property type="match status" value="1"/>
</dbReference>
<feature type="non-terminal residue" evidence="2">
    <location>
        <position position="1"/>
    </location>
</feature>
<feature type="non-terminal residue" evidence="2">
    <location>
        <position position="163"/>
    </location>
</feature>
<comment type="caution">
    <text evidence="2">The sequence shown here is derived from an EMBL/GenBank/DDBJ whole genome shotgun (WGS) entry which is preliminary data.</text>
</comment>
<evidence type="ECO:0000313" key="2">
    <source>
        <dbReference type="EMBL" id="CAG2062514.1"/>
    </source>
</evidence>
<evidence type="ECO:0000259" key="1">
    <source>
        <dbReference type="Pfam" id="PF21149"/>
    </source>
</evidence>
<name>A0ABN7P642_TIMPD</name>
<sequence>ENTCYSILQAVPTRKNVRVISLTGDDWTWLAKIKTVLNNGIGDCSRVFVAVHTASLGDWRLLIKQLSNEPKAEKLRYIFVLDKHAPKFSLDEDFYQQQLHQDLLVNVYSNGSWGSFQQLPIIQLPQVSSNISVLSSLRVKNMKINHIGLNLRDPSIQDIVKDM</sequence>
<protein>
    <recommendedName>
        <fullName evidence="1">Fatty acid synthase pseudo-KR domain-containing protein</fullName>
    </recommendedName>
</protein>
<dbReference type="InterPro" id="IPR049391">
    <property type="entry name" value="FAS_pseudo-KR"/>
</dbReference>
<feature type="domain" description="Fatty acid synthase pseudo-KR" evidence="1">
    <location>
        <begin position="27"/>
        <end position="120"/>
    </location>
</feature>
<dbReference type="Gene3D" id="3.40.50.720">
    <property type="entry name" value="NAD(P)-binding Rossmann-like Domain"/>
    <property type="match status" value="1"/>
</dbReference>
<evidence type="ECO:0000313" key="3">
    <source>
        <dbReference type="Proteomes" id="UP001153148"/>
    </source>
</evidence>
<gene>
    <name evidence="2" type="ORF">TPAB3V08_LOCUS9465</name>
</gene>
<dbReference type="Proteomes" id="UP001153148">
    <property type="component" value="Unassembled WGS sequence"/>
</dbReference>
<accession>A0ABN7P642</accession>
<organism evidence="2 3">
    <name type="scientific">Timema podura</name>
    <name type="common">Walking stick</name>
    <dbReference type="NCBI Taxonomy" id="61482"/>
    <lineage>
        <taxon>Eukaryota</taxon>
        <taxon>Metazoa</taxon>
        <taxon>Ecdysozoa</taxon>
        <taxon>Arthropoda</taxon>
        <taxon>Hexapoda</taxon>
        <taxon>Insecta</taxon>
        <taxon>Pterygota</taxon>
        <taxon>Neoptera</taxon>
        <taxon>Polyneoptera</taxon>
        <taxon>Phasmatodea</taxon>
        <taxon>Timematodea</taxon>
        <taxon>Timematoidea</taxon>
        <taxon>Timematidae</taxon>
        <taxon>Timema</taxon>
    </lineage>
</organism>